<evidence type="ECO:0000313" key="2">
    <source>
        <dbReference type="EMBL" id="PRB89775.1"/>
    </source>
</evidence>
<organism evidence="1 4">
    <name type="scientific">Chryseobacterium culicis</name>
    <dbReference type="NCBI Taxonomy" id="680127"/>
    <lineage>
        <taxon>Bacteria</taxon>
        <taxon>Pseudomonadati</taxon>
        <taxon>Bacteroidota</taxon>
        <taxon>Flavobacteriia</taxon>
        <taxon>Flavobacteriales</taxon>
        <taxon>Weeksellaceae</taxon>
        <taxon>Chryseobacterium group</taxon>
        <taxon>Chryseobacterium</taxon>
    </lineage>
</organism>
<accession>A0A2S9CSQ7</accession>
<dbReference type="RefSeq" id="WP_105683261.1">
    <property type="nucleotide sequence ID" value="NZ_JBBGZD010000002.1"/>
</dbReference>
<protein>
    <submittedName>
        <fullName evidence="1">Uncharacterized protein</fullName>
    </submittedName>
</protein>
<gene>
    <name evidence="1" type="ORF">CQ022_15615</name>
    <name evidence="2" type="ORF">CQ033_14510</name>
</gene>
<evidence type="ECO:0000313" key="1">
    <source>
        <dbReference type="EMBL" id="PRB83533.1"/>
    </source>
</evidence>
<keyword evidence="3" id="KW-1185">Reference proteome</keyword>
<name>A0A2S9CSQ7_CHRCI</name>
<dbReference type="AlphaFoldDB" id="A0A2S9CSQ7"/>
<reference evidence="3 4" key="1">
    <citation type="submission" date="2017-09" db="EMBL/GenBank/DDBJ databases">
        <title>Genomic, metabolic, and phenotypic characteristics of bacterial isolates from the natural microbiome of the model nematode Caenorhabditis elegans.</title>
        <authorList>
            <person name="Zimmermann J."/>
            <person name="Obeng N."/>
            <person name="Yang W."/>
            <person name="Obeng O."/>
            <person name="Kissoyan K."/>
            <person name="Pees B."/>
            <person name="Dirksen P."/>
            <person name="Hoppner M."/>
            <person name="Franke A."/>
            <person name="Rosenstiel P."/>
            <person name="Leippe M."/>
            <person name="Dierking K."/>
            <person name="Kaleta C."/>
            <person name="Schulenburg H."/>
        </authorList>
    </citation>
    <scope>NUCLEOTIDE SEQUENCE [LARGE SCALE GENOMIC DNA]</scope>
    <source>
        <strain evidence="1 4">MYb25</strain>
        <strain evidence="2 3">MYb44</strain>
    </source>
</reference>
<dbReference type="Proteomes" id="UP000238325">
    <property type="component" value="Unassembled WGS sequence"/>
</dbReference>
<proteinExistence type="predicted"/>
<evidence type="ECO:0000313" key="3">
    <source>
        <dbReference type="Proteomes" id="UP000238325"/>
    </source>
</evidence>
<dbReference type="OrthoDB" id="1261487at2"/>
<sequence length="153" mass="18227">MKKYLFLFFVIFSALLYSQSVIQTKYPTETQKKLIDKLIEVSGYNDSLMKTANLLLFRKSMQHENGKNFEILNTEEKKIILNRIRHNYSEKDKLYFDFMNLTEKNLVNLIQFYDENPNLKSSNYIFSSDIIIHNLDNEISHEVNKILKEKSTQ</sequence>
<comment type="caution">
    <text evidence="1">The sequence shown here is derived from an EMBL/GenBank/DDBJ whole genome shotgun (WGS) entry which is preliminary data.</text>
</comment>
<dbReference type="EMBL" id="PCPP01000002">
    <property type="protein sequence ID" value="PRB83533.1"/>
    <property type="molecule type" value="Genomic_DNA"/>
</dbReference>
<dbReference type="Proteomes" id="UP000238534">
    <property type="component" value="Unassembled WGS sequence"/>
</dbReference>
<evidence type="ECO:0000313" key="4">
    <source>
        <dbReference type="Proteomes" id="UP000238534"/>
    </source>
</evidence>
<dbReference type="EMBL" id="PCPH01000003">
    <property type="protein sequence ID" value="PRB89775.1"/>
    <property type="molecule type" value="Genomic_DNA"/>
</dbReference>